<feature type="domain" description="F-box" evidence="1">
    <location>
        <begin position="84"/>
        <end position="131"/>
    </location>
</feature>
<accession>A9UVJ9</accession>
<dbReference type="AlphaFoldDB" id="A9UVJ9"/>
<dbReference type="EMBL" id="CH991547">
    <property type="protein sequence ID" value="EDQ90595.1"/>
    <property type="molecule type" value="Genomic_DNA"/>
</dbReference>
<dbReference type="InterPro" id="IPR001810">
    <property type="entry name" value="F-box_dom"/>
</dbReference>
<evidence type="ECO:0000313" key="3">
    <source>
        <dbReference type="Proteomes" id="UP000001357"/>
    </source>
</evidence>
<keyword evidence="3" id="KW-1185">Reference proteome</keyword>
<dbReference type="Pfam" id="PF00646">
    <property type="entry name" value="F-box"/>
    <property type="match status" value="1"/>
</dbReference>
<name>A9UVJ9_MONBE</name>
<reference evidence="2 3" key="1">
    <citation type="journal article" date="2008" name="Nature">
        <title>The genome of the choanoflagellate Monosiga brevicollis and the origin of metazoans.</title>
        <authorList>
            <consortium name="JGI Sequencing"/>
            <person name="King N."/>
            <person name="Westbrook M.J."/>
            <person name="Young S.L."/>
            <person name="Kuo A."/>
            <person name="Abedin M."/>
            <person name="Chapman J."/>
            <person name="Fairclough S."/>
            <person name="Hellsten U."/>
            <person name="Isogai Y."/>
            <person name="Letunic I."/>
            <person name="Marr M."/>
            <person name="Pincus D."/>
            <person name="Putnam N."/>
            <person name="Rokas A."/>
            <person name="Wright K.J."/>
            <person name="Zuzow R."/>
            <person name="Dirks W."/>
            <person name="Good M."/>
            <person name="Goodstein D."/>
            <person name="Lemons D."/>
            <person name="Li W."/>
            <person name="Lyons J.B."/>
            <person name="Morris A."/>
            <person name="Nichols S."/>
            <person name="Richter D.J."/>
            <person name="Salamov A."/>
            <person name="Bork P."/>
            <person name="Lim W.A."/>
            <person name="Manning G."/>
            <person name="Miller W.T."/>
            <person name="McGinnis W."/>
            <person name="Shapiro H."/>
            <person name="Tjian R."/>
            <person name="Grigoriev I.V."/>
            <person name="Rokhsar D."/>
        </authorList>
    </citation>
    <scope>NUCLEOTIDE SEQUENCE [LARGE SCALE GENOMIC DNA]</scope>
    <source>
        <strain evidence="3">MX1 / ATCC 50154</strain>
    </source>
</reference>
<protein>
    <recommendedName>
        <fullName evidence="1">F-box domain-containing protein</fullName>
    </recommendedName>
</protein>
<sequence length="326" mass="35968">MAHLTIKPATAPVSGREGRFSCWGSCGKNCGRSSPVAKENDSAAVNACTDQIATHQRVSALTDDEQRHPLSPTTTANALGFASPPTLLDLPIELWDRILAHLRPCDAGQLASTCRLACERVRNSAWPWRAIDVFLHGPEQHFYGTQRLLAAWPRVRFIFKARQVSFADRLGDDRGRFGLGMLRAWLELAQAPNVVGLDLTLTSVPARVEAEPAWSALLQRVELGFMANSLVREHLPALAHLVFVDLSYSHRLTTLAPLARVDQVVAAHCPNLRSVEGLACSYLNVRRCFRLHRLANLPQCRHLDARTCLGLFDLGPNIGMTHRLAA</sequence>
<dbReference type="GeneID" id="5889710"/>
<dbReference type="PROSITE" id="PS50181">
    <property type="entry name" value="FBOX"/>
    <property type="match status" value="1"/>
</dbReference>
<dbReference type="RefSeq" id="XP_001744646.1">
    <property type="nucleotide sequence ID" value="XM_001744594.1"/>
</dbReference>
<dbReference type="InParanoid" id="A9UVJ9"/>
<evidence type="ECO:0000259" key="1">
    <source>
        <dbReference type="PROSITE" id="PS50181"/>
    </source>
</evidence>
<proteinExistence type="predicted"/>
<dbReference type="InterPro" id="IPR036047">
    <property type="entry name" value="F-box-like_dom_sf"/>
</dbReference>
<dbReference type="KEGG" id="mbr:MONBRDRAFT_6985"/>
<evidence type="ECO:0000313" key="2">
    <source>
        <dbReference type="EMBL" id="EDQ90595.1"/>
    </source>
</evidence>
<gene>
    <name evidence="2" type="ORF">MONBRDRAFT_6985</name>
</gene>
<dbReference type="SUPFAM" id="SSF81383">
    <property type="entry name" value="F-box domain"/>
    <property type="match status" value="1"/>
</dbReference>
<dbReference type="Proteomes" id="UP000001357">
    <property type="component" value="Unassembled WGS sequence"/>
</dbReference>
<organism evidence="2 3">
    <name type="scientific">Monosiga brevicollis</name>
    <name type="common">Choanoflagellate</name>
    <dbReference type="NCBI Taxonomy" id="81824"/>
    <lineage>
        <taxon>Eukaryota</taxon>
        <taxon>Choanoflagellata</taxon>
        <taxon>Craspedida</taxon>
        <taxon>Salpingoecidae</taxon>
        <taxon>Monosiga</taxon>
    </lineage>
</organism>